<keyword evidence="5" id="KW-1185">Reference proteome</keyword>
<gene>
    <name evidence="4" type="ORF">EI77_04683</name>
</gene>
<evidence type="ECO:0000256" key="1">
    <source>
        <dbReference type="ARBA" id="ARBA00006432"/>
    </source>
</evidence>
<evidence type="ECO:0000259" key="3">
    <source>
        <dbReference type="Pfam" id="PF00501"/>
    </source>
</evidence>
<dbReference type="Gene3D" id="3.40.50.12780">
    <property type="entry name" value="N-terminal domain of ligase-like"/>
    <property type="match status" value="1"/>
</dbReference>
<dbReference type="PANTHER" id="PTHR24096:SF149">
    <property type="entry name" value="AMP-BINDING DOMAIN-CONTAINING PROTEIN-RELATED"/>
    <property type="match status" value="1"/>
</dbReference>
<organism evidence="4 5">
    <name type="scientific">Prosthecobacter fusiformis</name>
    <dbReference type="NCBI Taxonomy" id="48464"/>
    <lineage>
        <taxon>Bacteria</taxon>
        <taxon>Pseudomonadati</taxon>
        <taxon>Verrucomicrobiota</taxon>
        <taxon>Verrucomicrobiia</taxon>
        <taxon>Verrucomicrobiales</taxon>
        <taxon>Verrucomicrobiaceae</taxon>
        <taxon>Prosthecobacter</taxon>
    </lineage>
</organism>
<keyword evidence="2" id="KW-0436">Ligase</keyword>
<dbReference type="EMBL" id="SOCA01000020">
    <property type="protein sequence ID" value="TDU62517.1"/>
    <property type="molecule type" value="Genomic_DNA"/>
</dbReference>
<dbReference type="InterPro" id="IPR042099">
    <property type="entry name" value="ANL_N_sf"/>
</dbReference>
<dbReference type="InterPro" id="IPR000873">
    <property type="entry name" value="AMP-dep_synth/lig_dom"/>
</dbReference>
<feature type="domain" description="AMP-dependent synthetase/ligase" evidence="3">
    <location>
        <begin position="61"/>
        <end position="239"/>
    </location>
</feature>
<evidence type="ECO:0000256" key="2">
    <source>
        <dbReference type="ARBA" id="ARBA00022598"/>
    </source>
</evidence>
<reference evidence="4 5" key="1">
    <citation type="submission" date="2019-03" db="EMBL/GenBank/DDBJ databases">
        <title>Genomic Encyclopedia of Archaeal and Bacterial Type Strains, Phase II (KMG-II): from individual species to whole genera.</title>
        <authorList>
            <person name="Goeker M."/>
        </authorList>
    </citation>
    <scope>NUCLEOTIDE SEQUENCE [LARGE SCALE GENOMIC DNA]</scope>
    <source>
        <strain evidence="4 5">ATCC 25309</strain>
    </source>
</reference>
<dbReference type="SUPFAM" id="SSF56801">
    <property type="entry name" value="Acetyl-CoA synthetase-like"/>
    <property type="match status" value="1"/>
</dbReference>
<evidence type="ECO:0000313" key="4">
    <source>
        <dbReference type="EMBL" id="TDU62517.1"/>
    </source>
</evidence>
<sequence>MPTNASPKICKFEKIRKQSLENSHIDYNIHMMLTVPENNVSLSPWQTQSRNGPFHLSAFLADAAERTPETTLTVDGMEFTCEQAWMNVLRIATWLQQNGVHRGEKVVAVLRHSPDLHLITLAVAHIGAVISIISPQIRSQAFQAILEEAEPVCLFLEKTSRHLKDVAENILTVWLGEGLNGGNWDEADFSEVMSTRPAWGMRFPGKSEDPAFLVFSESAGTDRKPGVVLTHENVRLMLSEQPRQGNAFLSLFHTDEACPEIETAVLEA</sequence>
<dbReference type="Pfam" id="PF00501">
    <property type="entry name" value="AMP-binding"/>
    <property type="match status" value="1"/>
</dbReference>
<proteinExistence type="inferred from homology"/>
<evidence type="ECO:0000313" key="5">
    <source>
        <dbReference type="Proteomes" id="UP000295662"/>
    </source>
</evidence>
<dbReference type="GO" id="GO:0016405">
    <property type="term" value="F:CoA-ligase activity"/>
    <property type="evidence" value="ECO:0007669"/>
    <property type="project" value="TreeGrafter"/>
</dbReference>
<dbReference type="PANTHER" id="PTHR24096">
    <property type="entry name" value="LONG-CHAIN-FATTY-ACID--COA LIGASE"/>
    <property type="match status" value="1"/>
</dbReference>
<dbReference type="AlphaFoldDB" id="A0A4R7RK11"/>
<comment type="caution">
    <text evidence="4">The sequence shown here is derived from an EMBL/GenBank/DDBJ whole genome shotgun (WGS) entry which is preliminary data.</text>
</comment>
<comment type="similarity">
    <text evidence="1">Belongs to the ATP-dependent AMP-binding enzyme family.</text>
</comment>
<accession>A0A4R7RK11</accession>
<name>A0A4R7RK11_9BACT</name>
<protein>
    <submittedName>
        <fullName evidence="4">AMP-binding enzyme</fullName>
    </submittedName>
</protein>
<dbReference type="Proteomes" id="UP000295662">
    <property type="component" value="Unassembled WGS sequence"/>
</dbReference>